<evidence type="ECO:0000256" key="1">
    <source>
        <dbReference type="SAM" id="MobiDB-lite"/>
    </source>
</evidence>
<name>A0ABD2WKK6_9HYME</name>
<dbReference type="AlphaFoldDB" id="A0ABD2WKK6"/>
<feature type="region of interest" description="Disordered" evidence="1">
    <location>
        <begin position="326"/>
        <end position="370"/>
    </location>
</feature>
<feature type="compositionally biased region" description="Polar residues" evidence="1">
    <location>
        <begin position="406"/>
        <end position="421"/>
    </location>
</feature>
<comment type="caution">
    <text evidence="2">The sequence shown here is derived from an EMBL/GenBank/DDBJ whole genome shotgun (WGS) entry which is preliminary data.</text>
</comment>
<protein>
    <submittedName>
        <fullName evidence="2">Uncharacterized protein</fullName>
    </submittedName>
</protein>
<accession>A0ABD2WKK6</accession>
<evidence type="ECO:0000313" key="2">
    <source>
        <dbReference type="EMBL" id="KAL3393365.1"/>
    </source>
</evidence>
<feature type="compositionally biased region" description="Polar residues" evidence="1">
    <location>
        <begin position="343"/>
        <end position="370"/>
    </location>
</feature>
<feature type="region of interest" description="Disordered" evidence="1">
    <location>
        <begin position="406"/>
        <end position="477"/>
    </location>
</feature>
<sequence>MTAENERLERQLRTEAEPCKDCTSSPLQVHIKTLNWQISQLKTQNQTYAETLKDVSRFCDRVYKSLSAYTKHDKTSYPRTTRSRSVNSLRGSDTISTSTTATYDTLGPILPATPTPQATSTPKGAVAKRVMKRRPKSSIVDNTVIGVYKPPTPVAEIDSDELPPEKLLNEAHKLMRTIQSVNLLQGKELDSLNLIYDGVPSSCLKPDLMLNQSSSSGIGHSTGTDSSAEFPSSESSSNGERPATTTNSTAPSSRSSSSATADDKFDHLDHEIITDEYCDYVAEIKTARLVRRTAGNEGIDVADFESTVAEAPRKTYKTYISHKKDNTSLNQSLGSDKSDRSIAETSKTSSSTFEVQKNLPLSGSEKSVNDQAQAKIIGKETSTPKFSKATVKASIKRLRDWTFNETDTQDSKTAADTCSRSVTDDESGFSSLSSFQEIGLPQVQNNNNNNRGSPSSSSSSSSSPIKKTGSHTEVGLPEVPLRAAIHHRRWSSTPSEVKAMFRRHSSINRASETMSVWV</sequence>
<reference evidence="2 3" key="1">
    <citation type="journal article" date="2024" name="bioRxiv">
        <title>A reference genome for Trichogramma kaykai: A tiny desert-dwelling parasitoid wasp with competing sex-ratio distorters.</title>
        <authorList>
            <person name="Culotta J."/>
            <person name="Lindsey A.R."/>
        </authorList>
    </citation>
    <scope>NUCLEOTIDE SEQUENCE [LARGE SCALE GENOMIC DNA]</scope>
    <source>
        <strain evidence="2 3">KSX58</strain>
    </source>
</reference>
<dbReference type="Proteomes" id="UP001627154">
    <property type="component" value="Unassembled WGS sequence"/>
</dbReference>
<feature type="region of interest" description="Disordered" evidence="1">
    <location>
        <begin position="214"/>
        <end position="262"/>
    </location>
</feature>
<feature type="compositionally biased region" description="Low complexity" evidence="1">
    <location>
        <begin position="214"/>
        <end position="260"/>
    </location>
</feature>
<keyword evidence="3" id="KW-1185">Reference proteome</keyword>
<feature type="compositionally biased region" description="Polar residues" evidence="1">
    <location>
        <begin position="77"/>
        <end position="91"/>
    </location>
</feature>
<proteinExistence type="predicted"/>
<organism evidence="2 3">
    <name type="scientific">Trichogramma kaykai</name>
    <dbReference type="NCBI Taxonomy" id="54128"/>
    <lineage>
        <taxon>Eukaryota</taxon>
        <taxon>Metazoa</taxon>
        <taxon>Ecdysozoa</taxon>
        <taxon>Arthropoda</taxon>
        <taxon>Hexapoda</taxon>
        <taxon>Insecta</taxon>
        <taxon>Pterygota</taxon>
        <taxon>Neoptera</taxon>
        <taxon>Endopterygota</taxon>
        <taxon>Hymenoptera</taxon>
        <taxon>Apocrita</taxon>
        <taxon>Proctotrupomorpha</taxon>
        <taxon>Chalcidoidea</taxon>
        <taxon>Trichogrammatidae</taxon>
        <taxon>Trichogramma</taxon>
    </lineage>
</organism>
<gene>
    <name evidence="2" type="ORF">TKK_012232</name>
</gene>
<feature type="region of interest" description="Disordered" evidence="1">
    <location>
        <begin position="73"/>
        <end position="93"/>
    </location>
</feature>
<dbReference type="EMBL" id="JBJJXI010000098">
    <property type="protein sequence ID" value="KAL3393365.1"/>
    <property type="molecule type" value="Genomic_DNA"/>
</dbReference>
<evidence type="ECO:0000313" key="3">
    <source>
        <dbReference type="Proteomes" id="UP001627154"/>
    </source>
</evidence>
<feature type="compositionally biased region" description="Low complexity" evidence="1">
    <location>
        <begin position="445"/>
        <end position="463"/>
    </location>
</feature>